<accession>A0A7M7K014</accession>
<feature type="transmembrane region" description="Helical" evidence="7">
    <location>
        <begin position="86"/>
        <end position="104"/>
    </location>
</feature>
<dbReference type="InParanoid" id="A0A7M7K014"/>
<proteinExistence type="predicted"/>
<dbReference type="PANTHER" id="PTHR34341">
    <property type="entry name" value="TRANSMEMBRANE PROTEIN 107"/>
    <property type="match status" value="1"/>
</dbReference>
<dbReference type="GO" id="GO:0036038">
    <property type="term" value="C:MKS complex"/>
    <property type="evidence" value="ECO:0007669"/>
    <property type="project" value="TreeGrafter"/>
</dbReference>
<keyword evidence="3 7" id="KW-0812">Transmembrane</keyword>
<dbReference type="OrthoDB" id="6575128at2759"/>
<evidence type="ECO:0000256" key="2">
    <source>
        <dbReference type="ARBA" id="ARBA00015652"/>
    </source>
</evidence>
<feature type="chain" id="PRO_5029601734" description="Transmembrane protein 107" evidence="8">
    <location>
        <begin position="32"/>
        <end position="140"/>
    </location>
</feature>
<organism evidence="9 10">
    <name type="scientific">Varroa destructor</name>
    <name type="common">Honeybee mite</name>
    <dbReference type="NCBI Taxonomy" id="109461"/>
    <lineage>
        <taxon>Eukaryota</taxon>
        <taxon>Metazoa</taxon>
        <taxon>Ecdysozoa</taxon>
        <taxon>Arthropoda</taxon>
        <taxon>Chelicerata</taxon>
        <taxon>Arachnida</taxon>
        <taxon>Acari</taxon>
        <taxon>Parasitiformes</taxon>
        <taxon>Mesostigmata</taxon>
        <taxon>Gamasina</taxon>
        <taxon>Dermanyssoidea</taxon>
        <taxon>Varroidae</taxon>
        <taxon>Varroa</taxon>
    </lineage>
</organism>
<dbReference type="GO" id="GO:0016020">
    <property type="term" value="C:membrane"/>
    <property type="evidence" value="ECO:0007669"/>
    <property type="project" value="UniProtKB-SubCell"/>
</dbReference>
<name>A0A7M7K014_VARDE</name>
<dbReference type="InterPro" id="IPR029248">
    <property type="entry name" value="TMEM107"/>
</dbReference>
<dbReference type="PANTHER" id="PTHR34341:SF1">
    <property type="entry name" value="TRANSMEMBRANE PROTEIN 107"/>
    <property type="match status" value="1"/>
</dbReference>
<keyword evidence="8" id="KW-0732">Signal</keyword>
<evidence type="ECO:0000256" key="1">
    <source>
        <dbReference type="ARBA" id="ARBA00004141"/>
    </source>
</evidence>
<dbReference type="GO" id="GO:1905515">
    <property type="term" value="P:non-motile cilium assembly"/>
    <property type="evidence" value="ECO:0007669"/>
    <property type="project" value="TreeGrafter"/>
</dbReference>
<keyword evidence="5 7" id="KW-1133">Transmembrane helix</keyword>
<evidence type="ECO:0000256" key="5">
    <source>
        <dbReference type="ARBA" id="ARBA00022989"/>
    </source>
</evidence>
<sequence>MTVHSGFEIPRFVALLGHFALLLILLWDVEAVARSSVSWSKRDDHHLLELAQNSITGALAMALTLVTVELTCFMIGASLFFPRQSLFSAAIHTFSFLCLGHFMADSFHLTYYWVLLVITAVPCLIEIAILFEALVLDKPL</sequence>
<dbReference type="EnsemblMetazoa" id="XM_022803178">
    <property type="protein sequence ID" value="XP_022658913"/>
    <property type="gene ID" value="LOC111249378"/>
</dbReference>
<evidence type="ECO:0000256" key="6">
    <source>
        <dbReference type="ARBA" id="ARBA00023136"/>
    </source>
</evidence>
<feature type="signal peptide" evidence="8">
    <location>
        <begin position="1"/>
        <end position="31"/>
    </location>
</feature>
<evidence type="ECO:0000313" key="10">
    <source>
        <dbReference type="Proteomes" id="UP000594260"/>
    </source>
</evidence>
<keyword evidence="4" id="KW-0970">Cilium biogenesis/degradation</keyword>
<evidence type="ECO:0000313" key="9">
    <source>
        <dbReference type="EnsemblMetazoa" id="XP_022658913"/>
    </source>
</evidence>
<keyword evidence="6 7" id="KW-0472">Membrane</keyword>
<evidence type="ECO:0000256" key="8">
    <source>
        <dbReference type="SAM" id="SignalP"/>
    </source>
</evidence>
<reference evidence="9" key="1">
    <citation type="submission" date="2021-01" db="UniProtKB">
        <authorList>
            <consortium name="EnsemblMetazoa"/>
        </authorList>
    </citation>
    <scope>IDENTIFICATION</scope>
</reference>
<evidence type="ECO:0000256" key="3">
    <source>
        <dbReference type="ARBA" id="ARBA00022692"/>
    </source>
</evidence>
<evidence type="ECO:0000256" key="4">
    <source>
        <dbReference type="ARBA" id="ARBA00022794"/>
    </source>
</evidence>
<comment type="subcellular location">
    <subcellularLocation>
        <location evidence="1">Membrane</location>
        <topology evidence="1">Multi-pass membrane protein</topology>
    </subcellularLocation>
</comment>
<feature type="transmembrane region" description="Helical" evidence="7">
    <location>
        <begin position="55"/>
        <end position="79"/>
    </location>
</feature>
<dbReference type="GeneID" id="111249378"/>
<dbReference type="Pfam" id="PF14995">
    <property type="entry name" value="TMEM107"/>
    <property type="match status" value="1"/>
</dbReference>
<feature type="transmembrane region" description="Helical" evidence="7">
    <location>
        <begin position="110"/>
        <end position="136"/>
    </location>
</feature>
<protein>
    <recommendedName>
        <fullName evidence="2">Transmembrane protein 107</fullName>
    </recommendedName>
</protein>
<dbReference type="RefSeq" id="XP_022658913.1">
    <property type="nucleotide sequence ID" value="XM_022803178.1"/>
</dbReference>
<keyword evidence="10" id="KW-1185">Reference proteome</keyword>
<dbReference type="AlphaFoldDB" id="A0A7M7K014"/>
<dbReference type="GO" id="GO:1904491">
    <property type="term" value="P:protein localization to ciliary transition zone"/>
    <property type="evidence" value="ECO:0007669"/>
    <property type="project" value="TreeGrafter"/>
</dbReference>
<evidence type="ECO:0000256" key="7">
    <source>
        <dbReference type="SAM" id="Phobius"/>
    </source>
</evidence>
<dbReference type="Proteomes" id="UP000594260">
    <property type="component" value="Unplaced"/>
</dbReference>
<dbReference type="KEGG" id="vde:111249378"/>